<feature type="non-terminal residue" evidence="1">
    <location>
        <position position="307"/>
    </location>
</feature>
<organism evidence="1 2">
    <name type="scientific">Actinomadura adrarensis</name>
    <dbReference type="NCBI Taxonomy" id="1819600"/>
    <lineage>
        <taxon>Bacteria</taxon>
        <taxon>Bacillati</taxon>
        <taxon>Actinomycetota</taxon>
        <taxon>Actinomycetes</taxon>
        <taxon>Streptosporangiales</taxon>
        <taxon>Thermomonosporaceae</taxon>
        <taxon>Actinomadura</taxon>
    </lineage>
</organism>
<dbReference type="Gene3D" id="1.10.620.20">
    <property type="entry name" value="Ribonucleotide Reductase, subunit A"/>
    <property type="match status" value="1"/>
</dbReference>
<evidence type="ECO:0000313" key="2">
    <source>
        <dbReference type="Proteomes" id="UP001597083"/>
    </source>
</evidence>
<name>A0ABW3CPG9_9ACTN</name>
<gene>
    <name evidence="1" type="ORF">ACFQ07_26795</name>
</gene>
<dbReference type="InterPro" id="IPR009078">
    <property type="entry name" value="Ferritin-like_SF"/>
</dbReference>
<comment type="caution">
    <text evidence="1">The sequence shown here is derived from an EMBL/GenBank/DDBJ whole genome shotgun (WGS) entry which is preliminary data.</text>
</comment>
<reference evidence="2" key="1">
    <citation type="journal article" date="2019" name="Int. J. Syst. Evol. Microbiol.">
        <title>The Global Catalogue of Microorganisms (GCM) 10K type strain sequencing project: providing services to taxonomists for standard genome sequencing and annotation.</title>
        <authorList>
            <consortium name="The Broad Institute Genomics Platform"/>
            <consortium name="The Broad Institute Genome Sequencing Center for Infectious Disease"/>
            <person name="Wu L."/>
            <person name="Ma J."/>
        </authorList>
    </citation>
    <scope>NUCLEOTIDE SEQUENCE [LARGE SCALE GENOMIC DNA]</scope>
    <source>
        <strain evidence="2">JCM 31696</strain>
    </source>
</reference>
<dbReference type="SUPFAM" id="SSF47240">
    <property type="entry name" value="Ferritin-like"/>
    <property type="match status" value="1"/>
</dbReference>
<dbReference type="InterPro" id="IPR012348">
    <property type="entry name" value="RNR-like"/>
</dbReference>
<dbReference type="EMBL" id="JBHTIR010003836">
    <property type="protein sequence ID" value="MFD0855879.1"/>
    <property type="molecule type" value="Genomic_DNA"/>
</dbReference>
<dbReference type="Proteomes" id="UP001597083">
    <property type="component" value="Unassembled WGS sequence"/>
</dbReference>
<sequence>MTKAPTDLAEEVREQVKDRKSYFGVIDRLNKASVEKHWEAYADIPWDDPDYRLEPDDPRFILDKEADPLGRTEWYRSQPPEIQARIGLWRVATAMKIGLQFENLLKRGLLNYAYWLPNGRPEFRYVLHETTEECHHAMMFQEFVNRTKLPIRGMPRSLTTVAQIAPWIPLVSTELFFIFVLGGEDPIDYTQRRWLKSGHVKHPLEETIMKIHIAEEARHISFARHYLKHRVPNLTKPRRALIAGLSPLILGLMARIMLSPPGPMVKHFDIPKDVVREAYGDGRHADDLSDSVGKVRDLLAELGLIGP</sequence>
<dbReference type="Pfam" id="PF11583">
    <property type="entry name" value="AurF"/>
    <property type="match status" value="1"/>
</dbReference>
<evidence type="ECO:0000313" key="1">
    <source>
        <dbReference type="EMBL" id="MFD0855879.1"/>
    </source>
</evidence>
<dbReference type="InterPro" id="IPR025859">
    <property type="entry name" value="AurF/CmlI"/>
</dbReference>
<keyword evidence="2" id="KW-1185">Reference proteome</keyword>
<protein>
    <submittedName>
        <fullName evidence="1">Diiron oxygenase</fullName>
    </submittedName>
</protein>
<proteinExistence type="predicted"/>
<accession>A0ABW3CPG9</accession>